<proteinExistence type="predicted"/>
<dbReference type="AlphaFoldDB" id="A0A564U1N4"/>
<reference evidence="1 2" key="1">
    <citation type="submission" date="2019-07" db="EMBL/GenBank/DDBJ databases">
        <authorList>
            <person name="Hibberd C M."/>
            <person name="Gehrig L. J."/>
            <person name="Chang H.-W."/>
            <person name="Venkatesh S."/>
        </authorList>
    </citation>
    <scope>NUCLEOTIDE SEQUENCE [LARGE SCALE GENOMIC DNA]</scope>
    <source>
        <strain evidence="1">Streptococcus_constellatus_SS_Bg39</strain>
    </source>
</reference>
<protein>
    <submittedName>
        <fullName evidence="1">Uncharacterized protein</fullName>
    </submittedName>
</protein>
<gene>
    <name evidence="1" type="ORF">SCSS39_00178</name>
</gene>
<evidence type="ECO:0000313" key="2">
    <source>
        <dbReference type="Proteomes" id="UP000385544"/>
    </source>
</evidence>
<name>A0A564U1N4_STRCV</name>
<dbReference type="RefSeq" id="WP_070836156.1">
    <property type="nucleotide sequence ID" value="NZ_CABHMZ010000037.1"/>
</dbReference>
<sequence>MGEIEASIVKWIKDLVTDVFNRLLAVELHNDGFRELMNQEETCRFLGISADTFRDNYRYLDGFPKELPAKRWSKRAIKEWLKNQI</sequence>
<evidence type="ECO:0000313" key="1">
    <source>
        <dbReference type="EMBL" id="VUX13446.1"/>
    </source>
</evidence>
<dbReference type="EMBL" id="CABHMZ010000037">
    <property type="protein sequence ID" value="VUX13446.1"/>
    <property type="molecule type" value="Genomic_DNA"/>
</dbReference>
<dbReference type="Proteomes" id="UP000385544">
    <property type="component" value="Unassembled WGS sequence"/>
</dbReference>
<organism evidence="1 2">
    <name type="scientific">Streptococcus constellatus</name>
    <dbReference type="NCBI Taxonomy" id="76860"/>
    <lineage>
        <taxon>Bacteria</taxon>
        <taxon>Bacillati</taxon>
        <taxon>Bacillota</taxon>
        <taxon>Bacilli</taxon>
        <taxon>Lactobacillales</taxon>
        <taxon>Streptococcaceae</taxon>
        <taxon>Streptococcus</taxon>
        <taxon>Streptococcus anginosus group</taxon>
    </lineage>
</organism>
<dbReference type="OrthoDB" id="2225453at2"/>
<accession>A0A564U1N4</accession>